<evidence type="ECO:0000256" key="11">
    <source>
        <dbReference type="ARBA" id="ARBA00022989"/>
    </source>
</evidence>
<accession>W4GUN4</accession>
<evidence type="ECO:0000256" key="6">
    <source>
        <dbReference type="ARBA" id="ARBA00022679"/>
    </source>
</evidence>
<dbReference type="GO" id="GO:0016020">
    <property type="term" value="C:membrane"/>
    <property type="evidence" value="ECO:0007669"/>
    <property type="project" value="UniProtKB-SubCell"/>
</dbReference>
<evidence type="ECO:0000256" key="8">
    <source>
        <dbReference type="ARBA" id="ARBA00022737"/>
    </source>
</evidence>
<dbReference type="GO" id="GO:0030968">
    <property type="term" value="P:endoplasmic reticulum unfolded protein response"/>
    <property type="evidence" value="ECO:0007669"/>
    <property type="project" value="TreeGrafter"/>
</dbReference>
<evidence type="ECO:0000256" key="12">
    <source>
        <dbReference type="ARBA" id="ARBA00023136"/>
    </source>
</evidence>
<evidence type="ECO:0000259" key="15">
    <source>
        <dbReference type="Pfam" id="PF08409"/>
    </source>
</evidence>
<dbReference type="Gene3D" id="1.25.40.10">
    <property type="entry name" value="Tetratricopeptide repeat domain"/>
    <property type="match status" value="2"/>
</dbReference>
<evidence type="ECO:0000256" key="5">
    <source>
        <dbReference type="ARBA" id="ARBA00012839"/>
    </source>
</evidence>
<dbReference type="EMBL" id="KI913121">
    <property type="protein sequence ID" value="ETV83021.1"/>
    <property type="molecule type" value="Genomic_DNA"/>
</dbReference>
<dbReference type="OrthoDB" id="66906at2759"/>
<feature type="transmembrane region" description="Helical" evidence="14">
    <location>
        <begin position="172"/>
        <end position="201"/>
    </location>
</feature>
<feature type="domain" description="DUF1736" evidence="15">
    <location>
        <begin position="242"/>
        <end position="309"/>
    </location>
</feature>
<keyword evidence="6" id="KW-0808">Transferase</keyword>
<reference evidence="16" key="1">
    <citation type="submission" date="2013-12" db="EMBL/GenBank/DDBJ databases">
        <title>The Genome Sequence of Aphanomyces astaci APO3.</title>
        <authorList>
            <consortium name="The Broad Institute Genomics Platform"/>
            <person name="Russ C."/>
            <person name="Tyler B."/>
            <person name="van West P."/>
            <person name="Dieguez-Uribeondo J."/>
            <person name="Young S.K."/>
            <person name="Zeng Q."/>
            <person name="Gargeya S."/>
            <person name="Fitzgerald M."/>
            <person name="Abouelleil A."/>
            <person name="Alvarado L."/>
            <person name="Chapman S.B."/>
            <person name="Gainer-Dewar J."/>
            <person name="Goldberg J."/>
            <person name="Griggs A."/>
            <person name="Gujja S."/>
            <person name="Hansen M."/>
            <person name="Howarth C."/>
            <person name="Imamovic A."/>
            <person name="Ireland A."/>
            <person name="Larimer J."/>
            <person name="McCowan C."/>
            <person name="Murphy C."/>
            <person name="Pearson M."/>
            <person name="Poon T.W."/>
            <person name="Priest M."/>
            <person name="Roberts A."/>
            <person name="Saif S."/>
            <person name="Shea T."/>
            <person name="Sykes S."/>
            <person name="Wortman J."/>
            <person name="Nusbaum C."/>
            <person name="Birren B."/>
        </authorList>
    </citation>
    <scope>NUCLEOTIDE SEQUENCE [LARGE SCALE GENOMIC DNA]</scope>
    <source>
        <strain evidence="16">APO3</strain>
    </source>
</reference>
<protein>
    <recommendedName>
        <fullName evidence="5">dolichyl-phosphate-mannose--protein mannosyltransferase</fullName>
        <ecNumber evidence="5">2.4.1.109</ecNumber>
    </recommendedName>
</protein>
<feature type="transmembrane region" description="Helical" evidence="14">
    <location>
        <begin position="325"/>
        <end position="344"/>
    </location>
</feature>
<dbReference type="PROSITE" id="PS50005">
    <property type="entry name" value="TPR"/>
    <property type="match status" value="1"/>
</dbReference>
<keyword evidence="10" id="KW-0256">Endoplasmic reticulum</keyword>
<keyword evidence="8" id="KW-0677">Repeat</keyword>
<evidence type="ECO:0000256" key="10">
    <source>
        <dbReference type="ARBA" id="ARBA00022824"/>
    </source>
</evidence>
<dbReference type="Pfam" id="PF08409">
    <property type="entry name" value="TMTC_DUF1736"/>
    <property type="match status" value="1"/>
</dbReference>
<organism evidence="16">
    <name type="scientific">Aphanomyces astaci</name>
    <name type="common">Crayfish plague agent</name>
    <dbReference type="NCBI Taxonomy" id="112090"/>
    <lineage>
        <taxon>Eukaryota</taxon>
        <taxon>Sar</taxon>
        <taxon>Stramenopiles</taxon>
        <taxon>Oomycota</taxon>
        <taxon>Saprolegniomycetes</taxon>
        <taxon>Saprolegniales</taxon>
        <taxon>Verrucalvaceae</taxon>
        <taxon>Aphanomyces</taxon>
    </lineage>
</organism>
<evidence type="ECO:0000256" key="2">
    <source>
        <dbReference type="ARBA" id="ARBA00004240"/>
    </source>
</evidence>
<comment type="pathway">
    <text evidence="3">Protein modification; protein glycosylation.</text>
</comment>
<dbReference type="GO" id="GO:0004169">
    <property type="term" value="F:dolichyl-phosphate-mannose-protein mannosyltransferase activity"/>
    <property type="evidence" value="ECO:0007669"/>
    <property type="project" value="UniProtKB-EC"/>
</dbReference>
<evidence type="ECO:0000256" key="13">
    <source>
        <dbReference type="PROSITE-ProRule" id="PRU00339"/>
    </source>
</evidence>
<dbReference type="PANTHER" id="PTHR44227">
    <property type="match status" value="1"/>
</dbReference>
<dbReference type="RefSeq" id="XP_009827692.1">
    <property type="nucleotide sequence ID" value="XM_009829390.1"/>
</dbReference>
<dbReference type="AlphaFoldDB" id="W4GUN4"/>
<dbReference type="GO" id="GO:0005783">
    <property type="term" value="C:endoplasmic reticulum"/>
    <property type="evidence" value="ECO:0007669"/>
    <property type="project" value="UniProtKB-SubCell"/>
</dbReference>
<dbReference type="SMART" id="SM00028">
    <property type="entry name" value="TPR"/>
    <property type="match status" value="3"/>
</dbReference>
<dbReference type="SUPFAM" id="SSF48452">
    <property type="entry name" value="TPR-like"/>
    <property type="match status" value="1"/>
</dbReference>
<keyword evidence="7 14" id="KW-0812">Transmembrane</keyword>
<evidence type="ECO:0000256" key="9">
    <source>
        <dbReference type="ARBA" id="ARBA00022803"/>
    </source>
</evidence>
<gene>
    <name evidence="16" type="ORF">H257_04763</name>
</gene>
<evidence type="ECO:0000256" key="3">
    <source>
        <dbReference type="ARBA" id="ARBA00004922"/>
    </source>
</evidence>
<feature type="repeat" description="TPR" evidence="13">
    <location>
        <begin position="651"/>
        <end position="684"/>
    </location>
</feature>
<evidence type="ECO:0000256" key="4">
    <source>
        <dbReference type="ARBA" id="ARBA00007882"/>
    </source>
</evidence>
<keyword evidence="12 14" id="KW-0472">Membrane</keyword>
<evidence type="ECO:0000313" key="16">
    <source>
        <dbReference type="EMBL" id="ETV83021.1"/>
    </source>
</evidence>
<dbReference type="InterPro" id="IPR011990">
    <property type="entry name" value="TPR-like_helical_dom_sf"/>
</dbReference>
<keyword evidence="11 14" id="KW-1133">Transmembrane helix</keyword>
<dbReference type="UniPathway" id="UPA00378"/>
<dbReference type="InterPro" id="IPR019734">
    <property type="entry name" value="TPR_rpt"/>
</dbReference>
<sequence>MGWSVVVVGAAAFVAFGNTMFSHFTWDDRGAILMNLDVRTDVTPLRDLFAHDFWGMNLSSPQSHKSYRPLTVATFRLNYAVHGLHPHGYHITNVLLHVVVSILVVSTGRVLCSPSSSSTPVLAGLLFAVHPIHCDSVASVVGRADILCTAISLLALLAYNQRLRHVQHSRRLVWTMVAIGCTCLATMAKETGFTMFAVLLAMEWSSDTRYSKAQSGALMVAGVMFLAWRVQMNGSSTTLYTWSIYENEFAHLPSFVSKAMSYAHVHTLYLWKLLWPQYLCYDYGWNTIHAVTSIYDVRNLASSVAYMAVVGAVGTSASHRRTSPLFVLLVLGICPFVPASHVMFPVGTILAERLLYLPSVGFCLVVGYATERVLLAATPASKPKLVALLGLVLAVATSRTIRRNLDWHDEHTLFQSALSVAPTSVKVLTNLGQDILPKDARTAVLYLERAVALMPSYSLGHLNLAAGYAALKKPLQAMHHLVQSIELVQEPKAYTSLGQHFVEFWESHVGAGQSTLHTAAHLVQTALDVGATYPSASYGQAKVAFALGNMGATLQSLAITRTANAYVASRGYDLNEVVDPCFVDTLAGLAWEHMNTTTALAFYDRAMMNASTFWDCASLVNNAAACFHRANRSMDALKLLDKATKRHPLQVVLWTNAGYMAESVGHQAQALTYFEAALRLEPDLAHLRTKLELAFKQQQP</sequence>
<name>W4GUN4_APHAT</name>
<dbReference type="STRING" id="112090.W4GUN4"/>
<evidence type="ECO:0000256" key="7">
    <source>
        <dbReference type="ARBA" id="ARBA00022692"/>
    </source>
</evidence>
<evidence type="ECO:0000256" key="1">
    <source>
        <dbReference type="ARBA" id="ARBA00004141"/>
    </source>
</evidence>
<dbReference type="VEuPathDB" id="FungiDB:H257_04763"/>
<proteinExistence type="inferred from homology"/>
<comment type="similarity">
    <text evidence="4">Belongs to the TMTC family.</text>
</comment>
<dbReference type="PANTHER" id="PTHR44227:SF3">
    <property type="entry name" value="PROTEIN O-MANNOSYL-TRANSFERASE TMTC4"/>
    <property type="match status" value="1"/>
</dbReference>
<evidence type="ECO:0000256" key="14">
    <source>
        <dbReference type="SAM" id="Phobius"/>
    </source>
</evidence>
<feature type="transmembrane region" description="Helical" evidence="14">
    <location>
        <begin position="213"/>
        <end position="230"/>
    </location>
</feature>
<dbReference type="GeneID" id="20806759"/>
<dbReference type="InterPro" id="IPR013618">
    <property type="entry name" value="TMTC_DUF1736"/>
</dbReference>
<keyword evidence="9 13" id="KW-0802">TPR repeat</keyword>
<comment type="subcellular location">
    <subcellularLocation>
        <location evidence="2">Endoplasmic reticulum</location>
    </subcellularLocation>
    <subcellularLocation>
        <location evidence="1">Membrane</location>
        <topology evidence="1">Multi-pass membrane protein</topology>
    </subcellularLocation>
</comment>
<dbReference type="InterPro" id="IPR052346">
    <property type="entry name" value="O-mannosyl-transferase_TMTC"/>
</dbReference>
<dbReference type="EC" id="2.4.1.109" evidence="5"/>